<comment type="cofactor">
    <cofactor evidence="12">
        <name>Mg(2+)</name>
        <dbReference type="ChEBI" id="CHEBI:18420"/>
    </cofactor>
    <text evidence="12">Binds 2 magnesium ions per subunit.</text>
</comment>
<proteinExistence type="inferred from homology"/>
<feature type="binding site" evidence="12">
    <location>
        <position position="55"/>
    </location>
    <ligand>
        <name>Mg(2+)</name>
        <dbReference type="ChEBI" id="CHEBI:18420"/>
        <label>1</label>
    </ligand>
</feature>
<evidence type="ECO:0000256" key="6">
    <source>
        <dbReference type="ARBA" id="ARBA00042471"/>
    </source>
</evidence>
<evidence type="ECO:0000256" key="9">
    <source>
        <dbReference type="ARBA" id="ARBA00043187"/>
    </source>
</evidence>
<dbReference type="InterPro" id="IPR050792">
    <property type="entry name" value="ADP-ribosylglycohydrolase"/>
</dbReference>
<dbReference type="InterPro" id="IPR036705">
    <property type="entry name" value="Ribosyl_crysJ1_sf"/>
</dbReference>
<comment type="similarity">
    <text evidence="1">Belongs to the ADP-ribosylglycohydrolase family.</text>
</comment>
<evidence type="ECO:0000256" key="11">
    <source>
        <dbReference type="ARBA" id="ARBA00049015"/>
    </source>
</evidence>
<organism evidence="13 14">
    <name type="scientific">Marchantia polymorpha</name>
    <name type="common">Common liverwort</name>
    <name type="synonym">Marchantia aquatica</name>
    <dbReference type="NCBI Taxonomy" id="3197"/>
    <lineage>
        <taxon>Eukaryota</taxon>
        <taxon>Viridiplantae</taxon>
        <taxon>Streptophyta</taxon>
        <taxon>Embryophyta</taxon>
        <taxon>Marchantiophyta</taxon>
        <taxon>Marchantiopsida</taxon>
        <taxon>Marchantiidae</taxon>
        <taxon>Marchantiales</taxon>
        <taxon>Marchantiaceae</taxon>
        <taxon>Marchantia</taxon>
    </lineage>
</organism>
<evidence type="ECO:0000256" key="12">
    <source>
        <dbReference type="PIRSR" id="PIRSR605502-1"/>
    </source>
</evidence>
<feature type="binding site" evidence="12">
    <location>
        <position position="56"/>
    </location>
    <ligand>
        <name>Mg(2+)</name>
        <dbReference type="ChEBI" id="CHEBI:18420"/>
        <label>1</label>
    </ligand>
</feature>
<feature type="binding site" evidence="12">
    <location>
        <position position="57"/>
    </location>
    <ligand>
        <name>Mg(2+)</name>
        <dbReference type="ChEBI" id="CHEBI:18420"/>
        <label>1</label>
    </ligand>
</feature>
<evidence type="ECO:0000256" key="8">
    <source>
        <dbReference type="ARBA" id="ARBA00042850"/>
    </source>
</evidence>
<dbReference type="Pfam" id="PF03747">
    <property type="entry name" value="ADP_ribosyl_GH"/>
    <property type="match status" value="1"/>
</dbReference>
<dbReference type="InterPro" id="IPR005502">
    <property type="entry name" value="Ribosyl_crysJ1"/>
</dbReference>
<evidence type="ECO:0000256" key="5">
    <source>
        <dbReference type="ARBA" id="ARBA00042398"/>
    </source>
</evidence>
<evidence type="ECO:0000256" key="10">
    <source>
        <dbReference type="ARBA" id="ARBA00043193"/>
    </source>
</evidence>
<protein>
    <recommendedName>
        <fullName evidence="4">ADP-ribosylhydrolase ARH3</fullName>
        <ecNumber evidence="2">3.2.1.143</ecNumber>
    </recommendedName>
    <alternativeName>
        <fullName evidence="5">ADP-ribose glycohydrolase ARH3</fullName>
    </alternativeName>
    <alternativeName>
        <fullName evidence="6">ADP-ribosylhydrolase 3</fullName>
    </alternativeName>
    <alternativeName>
        <fullName evidence="9">O-acetyl-ADP-ribose deacetylase ARH3</fullName>
    </alternativeName>
    <alternativeName>
        <fullName evidence="10">Poly(ADP-ribose) glycohydrolase ARH3</fullName>
    </alternativeName>
    <alternativeName>
        <fullName evidence="8">[Protein ADP-ribosylarginine] hydrolase-like protein 2</fullName>
    </alternativeName>
    <alternativeName>
        <fullName evidence="7">[Protein ADP-ribosylserine] hydrolase</fullName>
    </alternativeName>
</protein>
<evidence type="ECO:0000256" key="1">
    <source>
        <dbReference type="ARBA" id="ARBA00010702"/>
    </source>
</evidence>
<sequence>MKRAQFRGCLLGGACGDALGAKVEFVTQSVTIFRKYGPTGIRDIGMNYNVVGGVTDDTQMTLFTAEGLISALLPILISQRGDKSAATDQTPDSTNPLFEAENYVPAVHQSYLRWLKTQGVNCNSPASRREVVEKGWLILQQALHSRRAPGNTCLQALMSGDVGSTRNIINDSKGCGGVMRVAPCALIVSAGFADIPKDQQLQLAFQLACAAAAITHTHASGWLSAGCLSSIILCVLCGDSLERAVEQTITLLKKEPKHKECLRKIEEATKLSKIFAKRSLEIEEKDASALKQELALEHIEMLGEGWVGEEALGISLYCSLISQDDFETAVCYSVNHGGDSDSTGAITGNILGALLRDTAIPVRWSKVVELRDVLQEVSDDLFDVLDPNRHENLSLKYPPAIMKTEDGTDLSTYYKEKKYGSHQS</sequence>
<evidence type="ECO:0000313" key="13">
    <source>
        <dbReference type="EMBL" id="PTQ28124.1"/>
    </source>
</evidence>
<dbReference type="EC" id="3.2.1.143" evidence="2"/>
<keyword evidence="14" id="KW-1185">Reference proteome</keyword>
<evidence type="ECO:0000256" key="2">
    <source>
        <dbReference type="ARBA" id="ARBA00012255"/>
    </source>
</evidence>
<dbReference type="GO" id="GO:0004649">
    <property type="term" value="F:poly(ADP-ribose) glycohydrolase activity"/>
    <property type="evidence" value="ECO:0007669"/>
    <property type="project" value="UniProtKB-EC"/>
</dbReference>
<dbReference type="PANTHER" id="PTHR16222:SF24">
    <property type="entry name" value="ADP-RIBOSYLHYDROLASE ARH3"/>
    <property type="match status" value="1"/>
</dbReference>
<dbReference type="AlphaFoldDB" id="A0A2R6W2P6"/>
<keyword evidence="3" id="KW-0378">Hydrolase</keyword>
<evidence type="ECO:0000256" key="3">
    <source>
        <dbReference type="ARBA" id="ARBA00022801"/>
    </source>
</evidence>
<dbReference type="GO" id="GO:0046872">
    <property type="term" value="F:metal ion binding"/>
    <property type="evidence" value="ECO:0007669"/>
    <property type="project" value="UniProtKB-KW"/>
</dbReference>
<feature type="binding site" evidence="12">
    <location>
        <position position="339"/>
    </location>
    <ligand>
        <name>Mg(2+)</name>
        <dbReference type="ChEBI" id="CHEBI:18420"/>
        <label>1</label>
    </ligand>
</feature>
<keyword evidence="12" id="KW-0479">Metal-binding</keyword>
<dbReference type="Proteomes" id="UP000244005">
    <property type="component" value="Unassembled WGS sequence"/>
</dbReference>
<keyword evidence="12" id="KW-0460">Magnesium</keyword>
<dbReference type="EMBL" id="KZ772843">
    <property type="protein sequence ID" value="PTQ28124.1"/>
    <property type="molecule type" value="Genomic_DNA"/>
</dbReference>
<evidence type="ECO:0000256" key="4">
    <source>
        <dbReference type="ARBA" id="ARBA00041057"/>
    </source>
</evidence>
<feature type="binding site" evidence="12">
    <location>
        <position position="342"/>
    </location>
    <ligand>
        <name>Mg(2+)</name>
        <dbReference type="ChEBI" id="CHEBI:18420"/>
        <label>1</label>
    </ligand>
</feature>
<accession>A0A2R6W2P6</accession>
<dbReference type="Gene3D" id="1.10.4080.10">
    <property type="entry name" value="ADP-ribosylation/Crystallin J1"/>
    <property type="match status" value="1"/>
</dbReference>
<evidence type="ECO:0000256" key="7">
    <source>
        <dbReference type="ARBA" id="ARBA00042722"/>
    </source>
</evidence>
<dbReference type="SUPFAM" id="SSF101478">
    <property type="entry name" value="ADP-ribosylglycohydrolase"/>
    <property type="match status" value="1"/>
</dbReference>
<reference evidence="14" key="1">
    <citation type="journal article" date="2017" name="Cell">
        <title>Insights into land plant evolution garnered from the Marchantia polymorpha genome.</title>
        <authorList>
            <person name="Bowman J.L."/>
            <person name="Kohchi T."/>
            <person name="Yamato K.T."/>
            <person name="Jenkins J."/>
            <person name="Shu S."/>
            <person name="Ishizaki K."/>
            <person name="Yamaoka S."/>
            <person name="Nishihama R."/>
            <person name="Nakamura Y."/>
            <person name="Berger F."/>
            <person name="Adam C."/>
            <person name="Aki S.S."/>
            <person name="Althoff F."/>
            <person name="Araki T."/>
            <person name="Arteaga-Vazquez M.A."/>
            <person name="Balasubrmanian S."/>
            <person name="Barry K."/>
            <person name="Bauer D."/>
            <person name="Boehm C.R."/>
            <person name="Briginshaw L."/>
            <person name="Caballero-Perez J."/>
            <person name="Catarino B."/>
            <person name="Chen F."/>
            <person name="Chiyoda S."/>
            <person name="Chovatia M."/>
            <person name="Davies K.M."/>
            <person name="Delmans M."/>
            <person name="Demura T."/>
            <person name="Dierschke T."/>
            <person name="Dolan L."/>
            <person name="Dorantes-Acosta A.E."/>
            <person name="Eklund D.M."/>
            <person name="Florent S.N."/>
            <person name="Flores-Sandoval E."/>
            <person name="Fujiyama A."/>
            <person name="Fukuzawa H."/>
            <person name="Galik B."/>
            <person name="Grimanelli D."/>
            <person name="Grimwood J."/>
            <person name="Grossniklaus U."/>
            <person name="Hamada T."/>
            <person name="Haseloff J."/>
            <person name="Hetherington A.J."/>
            <person name="Higo A."/>
            <person name="Hirakawa Y."/>
            <person name="Hundley H.N."/>
            <person name="Ikeda Y."/>
            <person name="Inoue K."/>
            <person name="Inoue S.I."/>
            <person name="Ishida S."/>
            <person name="Jia Q."/>
            <person name="Kakita M."/>
            <person name="Kanazawa T."/>
            <person name="Kawai Y."/>
            <person name="Kawashima T."/>
            <person name="Kennedy M."/>
            <person name="Kinose K."/>
            <person name="Kinoshita T."/>
            <person name="Kohara Y."/>
            <person name="Koide E."/>
            <person name="Komatsu K."/>
            <person name="Kopischke S."/>
            <person name="Kubo M."/>
            <person name="Kyozuka J."/>
            <person name="Lagercrantz U."/>
            <person name="Lin S.S."/>
            <person name="Lindquist E."/>
            <person name="Lipzen A.M."/>
            <person name="Lu C.W."/>
            <person name="De Luna E."/>
            <person name="Martienssen R.A."/>
            <person name="Minamino N."/>
            <person name="Mizutani M."/>
            <person name="Mizutani M."/>
            <person name="Mochizuki N."/>
            <person name="Monte I."/>
            <person name="Mosher R."/>
            <person name="Nagasaki H."/>
            <person name="Nakagami H."/>
            <person name="Naramoto S."/>
            <person name="Nishitani K."/>
            <person name="Ohtani M."/>
            <person name="Okamoto T."/>
            <person name="Okumura M."/>
            <person name="Phillips J."/>
            <person name="Pollak B."/>
            <person name="Reinders A."/>
            <person name="Rovekamp M."/>
            <person name="Sano R."/>
            <person name="Sawa S."/>
            <person name="Schmid M.W."/>
            <person name="Shirakawa M."/>
            <person name="Solano R."/>
            <person name="Spunde A."/>
            <person name="Suetsugu N."/>
            <person name="Sugano S."/>
            <person name="Sugiyama A."/>
            <person name="Sun R."/>
            <person name="Suzuki Y."/>
            <person name="Takenaka M."/>
            <person name="Takezawa D."/>
            <person name="Tomogane H."/>
            <person name="Tsuzuki M."/>
            <person name="Ueda T."/>
            <person name="Umeda M."/>
            <person name="Ward J.M."/>
            <person name="Watanabe Y."/>
            <person name="Yazaki K."/>
            <person name="Yokoyama R."/>
            <person name="Yoshitake Y."/>
            <person name="Yotsui I."/>
            <person name="Zachgo S."/>
            <person name="Schmutz J."/>
        </authorList>
    </citation>
    <scope>NUCLEOTIDE SEQUENCE [LARGE SCALE GENOMIC DNA]</scope>
    <source>
        <strain evidence="14">Tak-1</strain>
    </source>
</reference>
<name>A0A2R6W2P6_MARPO</name>
<dbReference type="PANTHER" id="PTHR16222">
    <property type="entry name" value="ADP-RIBOSYLGLYCOHYDROLASE"/>
    <property type="match status" value="1"/>
</dbReference>
<comment type="catalytic activity">
    <reaction evidence="11">
        <text>alpha-NAD(+) + H2O = ADP-D-ribose + nicotinamide + H(+)</text>
        <dbReference type="Rhea" id="RHEA:68792"/>
        <dbReference type="ChEBI" id="CHEBI:15377"/>
        <dbReference type="ChEBI" id="CHEBI:15378"/>
        <dbReference type="ChEBI" id="CHEBI:17154"/>
        <dbReference type="ChEBI" id="CHEBI:57967"/>
        <dbReference type="ChEBI" id="CHEBI:77017"/>
    </reaction>
</comment>
<evidence type="ECO:0000313" key="14">
    <source>
        <dbReference type="Proteomes" id="UP000244005"/>
    </source>
</evidence>
<feature type="binding site" evidence="12">
    <location>
        <position position="341"/>
    </location>
    <ligand>
        <name>Mg(2+)</name>
        <dbReference type="ChEBI" id="CHEBI:18420"/>
        <label>1</label>
    </ligand>
</feature>
<dbReference type="OrthoDB" id="10250509at2759"/>
<gene>
    <name evidence="13" type="ORF">MARPO_0173s0026</name>
</gene>